<evidence type="ECO:0000259" key="9">
    <source>
        <dbReference type="Pfam" id="PF04998"/>
    </source>
</evidence>
<keyword evidence="1 8" id="KW-0240">DNA-directed RNA polymerase</keyword>
<dbReference type="GO" id="GO:0006351">
    <property type="term" value="P:DNA-templated transcription"/>
    <property type="evidence" value="ECO:0007669"/>
    <property type="project" value="UniProtKB-UniRule"/>
</dbReference>
<dbReference type="InterPro" id="IPR045867">
    <property type="entry name" value="DNA-dir_RpoC_beta_prime"/>
</dbReference>
<accession>A0A7C4HC86</accession>
<keyword evidence="4 8" id="KW-0548">Nucleotidyltransferase</keyword>
<dbReference type="NCBIfam" id="TIGR02389">
    <property type="entry name" value="RNA_pol_rpoA2"/>
    <property type="match status" value="1"/>
</dbReference>
<reference evidence="10" key="1">
    <citation type="journal article" date="2020" name="mSystems">
        <title>Genome- and Community-Level Interaction Insights into Carbon Utilization and Element Cycling Functions of Hydrothermarchaeota in Hydrothermal Sediment.</title>
        <authorList>
            <person name="Zhou Z."/>
            <person name="Liu Y."/>
            <person name="Xu W."/>
            <person name="Pan J."/>
            <person name="Luo Z.H."/>
            <person name="Li M."/>
        </authorList>
    </citation>
    <scope>NUCLEOTIDE SEQUENCE [LARGE SCALE GENOMIC DNA]</scope>
    <source>
        <strain evidence="11">SpSt-622</strain>
        <strain evidence="10">SpSt-642</strain>
    </source>
</reference>
<dbReference type="GO" id="GO:0003677">
    <property type="term" value="F:DNA binding"/>
    <property type="evidence" value="ECO:0007669"/>
    <property type="project" value="UniProtKB-UniRule"/>
</dbReference>
<evidence type="ECO:0000313" key="11">
    <source>
        <dbReference type="EMBL" id="HGU64672.1"/>
    </source>
</evidence>
<comment type="similarity">
    <text evidence="8">Belongs to the RNA polymerase beta' chain family.</text>
</comment>
<dbReference type="HAMAP" id="MF_00411">
    <property type="entry name" value="RNApol_arch_Rpo1C"/>
    <property type="match status" value="1"/>
</dbReference>
<sequence length="399" mass="44965">MEEREGLNIIEKILRERIGSIVNQTVFNEVYRKIVEQYKTRGLTIEEIENIANEVVNRYLASLVEPGEPVGTVAAQSIGEPSTQMTLRTFHYAGIREYNVTLGLPRLIEIVDARKQPGTPIMEIYLDEEHRYSEEKAKEVARKIETTTVENVSKEINVNPYEGVSVLLDPEMLEDKGISVDKVVKALEKLKIGKISVDPDNPYLIRISIKPEKLDFTKIEKIRLRIAETKIKGVKGIKKVIIQRKGDEYVLIAEGSNLAEVMKIPGVDYRRVYTNNIFEIQSILGIEAARGAIIREIKNILEDQGLDVDIRHIMLLADMMTWTGRIRQVGRMGVAGEKHSILARATFEMTVQKLVEAAIQGAEDPMIGVAENVLVGQPVPVGTGIVELYMSFKKELEEE</sequence>
<dbReference type="PANTHER" id="PTHR19376">
    <property type="entry name" value="DNA-DIRECTED RNA POLYMERASE"/>
    <property type="match status" value="1"/>
</dbReference>
<dbReference type="GO" id="GO:0005737">
    <property type="term" value="C:cytoplasm"/>
    <property type="evidence" value="ECO:0007669"/>
    <property type="project" value="UniProtKB-SubCell"/>
</dbReference>
<keyword evidence="3 8" id="KW-0808">Transferase</keyword>
<keyword evidence="2 8" id="KW-0963">Cytoplasm</keyword>
<protein>
    <recommendedName>
        <fullName evidence="8">DNA-directed RNA polymerase subunit Rpo1C</fullName>
        <ecNumber evidence="8">2.7.7.6</ecNumber>
    </recommendedName>
    <alternativeName>
        <fullName evidence="8">DNA-directed RNA polymerase subunit A''</fullName>
    </alternativeName>
</protein>
<name>A0A7C4HC86_STAMA</name>
<comment type="caution">
    <text evidence="10">The sequence shown here is derived from an EMBL/GenBank/DDBJ whole genome shotgun (WGS) entry which is preliminary data.</text>
</comment>
<dbReference type="InterPro" id="IPR007081">
    <property type="entry name" value="RNA_pol_Rpb1_5"/>
</dbReference>
<evidence type="ECO:0000256" key="4">
    <source>
        <dbReference type="ARBA" id="ARBA00022695"/>
    </source>
</evidence>
<feature type="domain" description="RNA polymerase Rpb1" evidence="9">
    <location>
        <begin position="24"/>
        <end position="340"/>
    </location>
</feature>
<keyword evidence="5 8" id="KW-0238">DNA-binding</keyword>
<comment type="subcellular location">
    <subcellularLocation>
        <location evidence="8">Cytoplasm</location>
    </subcellularLocation>
</comment>
<comment type="subunit">
    <text evidence="8">Part of the RNA polymerase complex.</text>
</comment>
<dbReference type="EMBL" id="DTAN01000018">
    <property type="protein sequence ID" value="HGU64672.1"/>
    <property type="molecule type" value="Genomic_DNA"/>
</dbReference>
<dbReference type="Gene3D" id="1.10.150.390">
    <property type="match status" value="1"/>
</dbReference>
<dbReference type="CDD" id="cd06528">
    <property type="entry name" value="RNAP_A"/>
    <property type="match status" value="1"/>
</dbReference>
<dbReference type="GO" id="GO:0003899">
    <property type="term" value="F:DNA-directed RNA polymerase activity"/>
    <property type="evidence" value="ECO:0007669"/>
    <property type="project" value="UniProtKB-UniRule"/>
</dbReference>
<dbReference type="AlphaFoldDB" id="A0A7C4HC86"/>
<evidence type="ECO:0000256" key="8">
    <source>
        <dbReference type="HAMAP-Rule" id="MF_00411"/>
    </source>
</evidence>
<dbReference type="EMBL" id="DTBJ01000013">
    <property type="protein sequence ID" value="HGM58167.1"/>
    <property type="molecule type" value="Genomic_DNA"/>
</dbReference>
<evidence type="ECO:0000256" key="2">
    <source>
        <dbReference type="ARBA" id="ARBA00022490"/>
    </source>
</evidence>
<dbReference type="EC" id="2.7.7.6" evidence="8"/>
<evidence type="ECO:0000256" key="3">
    <source>
        <dbReference type="ARBA" id="ARBA00022679"/>
    </source>
</evidence>
<evidence type="ECO:0000256" key="5">
    <source>
        <dbReference type="ARBA" id="ARBA00023125"/>
    </source>
</evidence>
<gene>
    <name evidence="8 10" type="primary">rpoA2</name>
    <name evidence="8" type="synonym">rpo1C</name>
    <name evidence="11" type="ORF">ENT92_00440</name>
    <name evidence="10" type="ORF">ENU14_01055</name>
</gene>
<comment type="function">
    <text evidence="8">DNA-dependent RNA polymerase (RNAP) catalyzes the transcription of DNA into RNA using the four ribonucleoside triphosphates as substrates. Forms part of the jaw domain.</text>
</comment>
<keyword evidence="6 8" id="KW-0804">Transcription</keyword>
<proteinExistence type="inferred from homology"/>
<organism evidence="10">
    <name type="scientific">Staphylothermus marinus</name>
    <dbReference type="NCBI Taxonomy" id="2280"/>
    <lineage>
        <taxon>Archaea</taxon>
        <taxon>Thermoproteota</taxon>
        <taxon>Thermoprotei</taxon>
        <taxon>Desulfurococcales</taxon>
        <taxon>Desulfurococcaceae</taxon>
        <taxon>Staphylothermus</taxon>
    </lineage>
</organism>
<dbReference type="SUPFAM" id="SSF64484">
    <property type="entry name" value="beta and beta-prime subunits of DNA dependent RNA-polymerase"/>
    <property type="match status" value="1"/>
</dbReference>
<dbReference type="GO" id="GO:0000428">
    <property type="term" value="C:DNA-directed RNA polymerase complex"/>
    <property type="evidence" value="ECO:0007669"/>
    <property type="project" value="UniProtKB-KW"/>
</dbReference>
<evidence type="ECO:0000313" key="10">
    <source>
        <dbReference type="EMBL" id="HGM58167.1"/>
    </source>
</evidence>
<dbReference type="InterPro" id="IPR012757">
    <property type="entry name" value="RPO1C"/>
</dbReference>
<dbReference type="Pfam" id="PF04998">
    <property type="entry name" value="RNA_pol_Rpb1_5"/>
    <property type="match status" value="1"/>
</dbReference>
<evidence type="ECO:0000256" key="7">
    <source>
        <dbReference type="ARBA" id="ARBA00048552"/>
    </source>
</evidence>
<evidence type="ECO:0000256" key="6">
    <source>
        <dbReference type="ARBA" id="ARBA00023163"/>
    </source>
</evidence>
<comment type="catalytic activity">
    <reaction evidence="7 8">
        <text>RNA(n) + a ribonucleoside 5'-triphosphate = RNA(n+1) + diphosphate</text>
        <dbReference type="Rhea" id="RHEA:21248"/>
        <dbReference type="Rhea" id="RHEA-COMP:14527"/>
        <dbReference type="Rhea" id="RHEA-COMP:17342"/>
        <dbReference type="ChEBI" id="CHEBI:33019"/>
        <dbReference type="ChEBI" id="CHEBI:61557"/>
        <dbReference type="ChEBI" id="CHEBI:140395"/>
        <dbReference type="EC" id="2.7.7.6"/>
    </reaction>
</comment>
<dbReference type="PANTHER" id="PTHR19376:SF32">
    <property type="entry name" value="DNA-DIRECTED RNA POLYMERASE III SUBUNIT RPC1"/>
    <property type="match status" value="1"/>
</dbReference>
<evidence type="ECO:0000256" key="1">
    <source>
        <dbReference type="ARBA" id="ARBA00022478"/>
    </source>
</evidence>